<comment type="caution">
    <text evidence="2">The sequence shown here is derived from an EMBL/GenBank/DDBJ whole genome shotgun (WGS) entry which is preliminary data.</text>
</comment>
<dbReference type="SMART" id="SM00368">
    <property type="entry name" value="LRR_RI"/>
    <property type="match status" value="3"/>
</dbReference>
<dbReference type="PANTHER" id="PTHR24114:SF2">
    <property type="entry name" value="F-BOX DOMAIN-CONTAINING PROTEIN-RELATED"/>
    <property type="match status" value="1"/>
</dbReference>
<organism evidence="2 3">
    <name type="scientific">Noviherbaspirillum suwonense</name>
    <dbReference type="NCBI Taxonomy" id="1224511"/>
    <lineage>
        <taxon>Bacteria</taxon>
        <taxon>Pseudomonadati</taxon>
        <taxon>Pseudomonadota</taxon>
        <taxon>Betaproteobacteria</taxon>
        <taxon>Burkholderiales</taxon>
        <taxon>Oxalobacteraceae</taxon>
        <taxon>Noviherbaspirillum</taxon>
    </lineage>
</organism>
<evidence type="ECO:0000313" key="2">
    <source>
        <dbReference type="EMBL" id="SMP47373.1"/>
    </source>
</evidence>
<dbReference type="Proteomes" id="UP001158049">
    <property type="component" value="Unassembled WGS sequence"/>
</dbReference>
<dbReference type="PANTHER" id="PTHR24114">
    <property type="entry name" value="LEUCINE RICH REPEAT FAMILY PROTEIN"/>
    <property type="match status" value="1"/>
</dbReference>
<dbReference type="InterPro" id="IPR052394">
    <property type="entry name" value="LRR-containing"/>
</dbReference>
<feature type="region of interest" description="Disordered" evidence="1">
    <location>
        <begin position="1"/>
        <end position="32"/>
    </location>
</feature>
<gene>
    <name evidence="2" type="ORF">SAMN06295970_10222</name>
</gene>
<name>A0ABY1PTM9_9BURK</name>
<dbReference type="RefSeq" id="WP_283440834.1">
    <property type="nucleotide sequence ID" value="NZ_FXUL01000002.1"/>
</dbReference>
<reference evidence="2 3" key="1">
    <citation type="submission" date="2017-05" db="EMBL/GenBank/DDBJ databases">
        <authorList>
            <person name="Varghese N."/>
            <person name="Submissions S."/>
        </authorList>
    </citation>
    <scope>NUCLEOTIDE SEQUENCE [LARGE SCALE GENOMIC DNA]</scope>
    <source>
        <strain evidence="2 3">DSM 26001</strain>
    </source>
</reference>
<accession>A0ABY1PTM9</accession>
<dbReference type="Gene3D" id="3.80.10.10">
    <property type="entry name" value="Ribonuclease Inhibitor"/>
    <property type="match status" value="2"/>
</dbReference>
<dbReference type="EMBL" id="FXUL01000002">
    <property type="protein sequence ID" value="SMP47373.1"/>
    <property type="molecule type" value="Genomic_DNA"/>
</dbReference>
<keyword evidence="3" id="KW-1185">Reference proteome</keyword>
<dbReference type="SUPFAM" id="SSF52047">
    <property type="entry name" value="RNI-like"/>
    <property type="match status" value="1"/>
</dbReference>
<dbReference type="InterPro" id="IPR032675">
    <property type="entry name" value="LRR_dom_sf"/>
</dbReference>
<evidence type="ECO:0000313" key="3">
    <source>
        <dbReference type="Proteomes" id="UP001158049"/>
    </source>
</evidence>
<proteinExistence type="predicted"/>
<feature type="compositionally biased region" description="Polar residues" evidence="1">
    <location>
        <begin position="9"/>
        <end position="25"/>
    </location>
</feature>
<evidence type="ECO:0000256" key="1">
    <source>
        <dbReference type="SAM" id="MobiDB-lite"/>
    </source>
</evidence>
<sequence length="421" mass="44671">MFDAGSATRPKSISSLTDSHKSSPTGPVPPAPTTQAMIIQQLRAASRPPHDRASYDLPDLAAAQTTRLAEIEVRLDAERAACRYEPSEKAVELLGEHHRLLLMATRETVQDFFDTGRCPEADIERKALALFLLNNKLLGALTWLVAQSDPPTLDLGHADLLDQHAGMIAEWATSLPFMIRLDLSGNRIDAAGVRFLASALKANTIAALNLGANPLGAEGMQAVCEAMLDNSSMLSLGLSSVGAGSAGVRAVAVILGIHPSLSTLSISDMRFDDAAAAILADALAHNKTLVSVVMRHLDASDAGLSMLVSALKTNTALKSMTIFGLGFEQQRLPLALAEALAVNRTLTHFEGNLQSLTSEAGQRLAEAVDRNTALLAFGCGMSFYESNKEAAVFDKRIQDKVMANGLIEAGGNVLADPGRRV</sequence>
<protein>
    <submittedName>
        <fullName evidence="2">Uncharacterized protein</fullName>
    </submittedName>
</protein>